<dbReference type="KEGG" id="bhc:JFL75_07530"/>
<gene>
    <name evidence="2" type="ORF">JFL75_07530</name>
</gene>
<dbReference type="RefSeq" id="WP_215628062.1">
    <property type="nucleotide sequence ID" value="NZ_CP067089.2"/>
</dbReference>
<dbReference type="NCBIfam" id="NF047619">
    <property type="entry name" value="NADase_discoid"/>
    <property type="match status" value="1"/>
</dbReference>
<dbReference type="InterPro" id="IPR057561">
    <property type="entry name" value="NADase_transloc"/>
</dbReference>
<dbReference type="Pfam" id="PF25302">
    <property type="entry name" value="NADase_transloc"/>
    <property type="match status" value="1"/>
</dbReference>
<proteinExistence type="predicted"/>
<dbReference type="Proteomes" id="UP000595917">
    <property type="component" value="Chromosome"/>
</dbReference>
<evidence type="ECO:0000259" key="1">
    <source>
        <dbReference type="Pfam" id="PF25302"/>
    </source>
</evidence>
<feature type="domain" description="NAD glycohydrolase translocation F5/8 type C" evidence="1">
    <location>
        <begin position="121"/>
        <end position="253"/>
    </location>
</feature>
<keyword evidence="3" id="KW-1185">Reference proteome</keyword>
<name>A0A7T8BBN3_9SPIR</name>
<dbReference type="EMBL" id="CP067089">
    <property type="protein sequence ID" value="QQO10757.1"/>
    <property type="molecule type" value="Genomic_DNA"/>
</dbReference>
<organism evidence="2 3">
    <name type="scientific">Breznakiella homolactica</name>
    <dbReference type="NCBI Taxonomy" id="2798577"/>
    <lineage>
        <taxon>Bacteria</taxon>
        <taxon>Pseudomonadati</taxon>
        <taxon>Spirochaetota</taxon>
        <taxon>Spirochaetia</taxon>
        <taxon>Spirochaetales</taxon>
        <taxon>Breznakiellaceae</taxon>
        <taxon>Breznakiella</taxon>
    </lineage>
</organism>
<dbReference type="AlphaFoldDB" id="A0A7T8BBN3"/>
<sequence length="259" mass="29575">MKSQCFICMVCFFICTISIFADGVSGILYVDYPFSVKFSGDEIVFTEVKDGGDTAISRKGRFVITYEYSIPFLNINYDDGENIKQLMIKNDNICALLDEAKLIFLGAASSFNQREGYLPPSNVTATSFLTEKDKTYTPENLTKNPYSENPWAEGVNGQGIGEKLYIRNTIARELYISIGFVSYTRPYLYIMNSRPKELKFSVDGKFSFIQHLSDTPEYQKIIFPEQVNRNDILIVEIISVYEGTMYQDTCINSLIVKMW</sequence>
<protein>
    <recommendedName>
        <fullName evidence="1">NAD glycohydrolase translocation F5/8 type C domain-containing protein</fullName>
    </recommendedName>
</protein>
<evidence type="ECO:0000313" key="2">
    <source>
        <dbReference type="EMBL" id="QQO10757.1"/>
    </source>
</evidence>
<accession>A0A7T8BBN3</accession>
<reference evidence="2" key="1">
    <citation type="submission" date="2021-01" db="EMBL/GenBank/DDBJ databases">
        <title>Description of Breznakiella homolactica.</title>
        <authorList>
            <person name="Song Y."/>
            <person name="Brune A."/>
        </authorList>
    </citation>
    <scope>NUCLEOTIDE SEQUENCE</scope>
    <source>
        <strain evidence="2">RmG30</strain>
    </source>
</reference>
<evidence type="ECO:0000313" key="3">
    <source>
        <dbReference type="Proteomes" id="UP000595917"/>
    </source>
</evidence>